<proteinExistence type="predicted"/>
<dbReference type="Proteomes" id="UP000029964">
    <property type="component" value="Unassembled WGS sequence"/>
</dbReference>
<evidence type="ECO:0000313" key="4">
    <source>
        <dbReference type="Proteomes" id="UP000029964"/>
    </source>
</evidence>
<dbReference type="AlphaFoldDB" id="A0A086SYK9"/>
<evidence type="ECO:0000256" key="1">
    <source>
        <dbReference type="SAM" id="MobiDB-lite"/>
    </source>
</evidence>
<dbReference type="EMBL" id="JPKY01000101">
    <property type="protein sequence ID" value="KFH42191.1"/>
    <property type="molecule type" value="Genomic_DNA"/>
</dbReference>
<gene>
    <name evidence="3" type="ORF">ACRE_070650</name>
</gene>
<keyword evidence="2" id="KW-0812">Transmembrane</keyword>
<name>A0A086SYK9_HAPC1</name>
<feature type="region of interest" description="Disordered" evidence="1">
    <location>
        <begin position="166"/>
        <end position="195"/>
    </location>
</feature>
<dbReference type="HOGENOM" id="CLU_990339_0_0_1"/>
<evidence type="ECO:0000256" key="2">
    <source>
        <dbReference type="SAM" id="Phobius"/>
    </source>
</evidence>
<reference evidence="4" key="1">
    <citation type="journal article" date="2014" name="Genome Announc.">
        <title>Genome sequence and annotation of Acremonium chrysogenum, producer of the beta-lactam antibiotic cephalosporin C.</title>
        <authorList>
            <person name="Terfehr D."/>
            <person name="Dahlmann T.A."/>
            <person name="Specht T."/>
            <person name="Zadra I."/>
            <person name="Kuernsteiner H."/>
            <person name="Kueck U."/>
        </authorList>
    </citation>
    <scope>NUCLEOTIDE SEQUENCE [LARGE SCALE GENOMIC DNA]</scope>
    <source>
        <strain evidence="4">ATCC 11550 / CBS 779.69 / DSM 880 / IAM 14645 / JCM 23072 / IMI 49137</strain>
    </source>
</reference>
<organism evidence="3 4">
    <name type="scientific">Hapsidospora chrysogenum (strain ATCC 11550 / CBS 779.69 / DSM 880 / IAM 14645 / JCM 23072 / IMI 49137)</name>
    <name type="common">Acremonium chrysogenum</name>
    <dbReference type="NCBI Taxonomy" id="857340"/>
    <lineage>
        <taxon>Eukaryota</taxon>
        <taxon>Fungi</taxon>
        <taxon>Dikarya</taxon>
        <taxon>Ascomycota</taxon>
        <taxon>Pezizomycotina</taxon>
        <taxon>Sordariomycetes</taxon>
        <taxon>Hypocreomycetidae</taxon>
        <taxon>Hypocreales</taxon>
        <taxon>Bionectriaceae</taxon>
        <taxon>Hapsidospora</taxon>
    </lineage>
</organism>
<sequence>MGPAFTERFVTHPPDLASPSGIENHGLRFLNEDWNGSISNGQPIRLRWNQTIEGEGAGLKLFRVRYPHEGEISFELVSNLTESMDEMSCYWTPENLIDENLYALWVTDLDDEEPLWALSPPWKLSESTTGVRWSNAVGIPIIVILGVYFISLGTCLMYRRRKRIKRKTERQRKQAAASAAHPSSDADRHPSVSSAVTVQTLTEEDELVKKDDDDVVLDTTWIVTNAAPPQSPVRVVEWNRPVWRNDACAGCGAGCGAEPMIRQESYAWREGWDDGPIGQAR</sequence>
<dbReference type="OrthoDB" id="5130140at2759"/>
<protein>
    <submittedName>
        <fullName evidence="3">Uncharacterized protein</fullName>
    </submittedName>
</protein>
<comment type="caution">
    <text evidence="3">The sequence shown here is derived from an EMBL/GenBank/DDBJ whole genome shotgun (WGS) entry which is preliminary data.</text>
</comment>
<keyword evidence="2" id="KW-1133">Transmembrane helix</keyword>
<keyword evidence="2" id="KW-0472">Membrane</keyword>
<evidence type="ECO:0000313" key="3">
    <source>
        <dbReference type="EMBL" id="KFH42191.1"/>
    </source>
</evidence>
<feature type="transmembrane region" description="Helical" evidence="2">
    <location>
        <begin position="137"/>
        <end position="158"/>
    </location>
</feature>
<accession>A0A086SYK9</accession>
<keyword evidence="4" id="KW-1185">Reference proteome</keyword>